<name>A0A101JU76_CHLLI</name>
<dbReference type="GO" id="GO:0005737">
    <property type="term" value="C:cytoplasm"/>
    <property type="evidence" value="ECO:0007669"/>
    <property type="project" value="UniProtKB-SubCell"/>
</dbReference>
<dbReference type="InterPro" id="IPR002504">
    <property type="entry name" value="NADK"/>
</dbReference>
<dbReference type="InterPro" id="IPR017438">
    <property type="entry name" value="ATP-NAD_kinase_N"/>
</dbReference>
<sequence length="287" mass="31476">MKFAIVANTERKEAVLLAKELTGWLDTKRISYVLESLSAEKLGIGPSAKIDDLNRICDIFISLGGDGTLLLASHYSETKPVIGINVGHLGFLTEFNKDEMIAAVEKVLDGSYSIHNRTQLEAITMRNGSEQRMCALNDVVIEKGTYPRIPTFVIRLDGELLGSYRADGIIIATSTGSTAYSMSAGGPIIAPKSSVFVITPICPHMLTVRPIVISDDKIIEVSVDAQAGEFPLNCDGRITRMLQPQETVTVKKSNDLINLVANEDRDYCEILRTKLLWGREHAPSQPE</sequence>
<comment type="subcellular location">
    <subcellularLocation>
        <location evidence="6">Cytoplasm</location>
    </subcellularLocation>
</comment>
<comment type="caution">
    <text evidence="6">Lacks conserved residue(s) required for the propagation of feature annotation.</text>
</comment>
<keyword evidence="2 6" id="KW-0418">Kinase</keyword>
<dbReference type="GO" id="GO:0003951">
    <property type="term" value="F:NAD+ kinase activity"/>
    <property type="evidence" value="ECO:0007669"/>
    <property type="project" value="UniProtKB-UniRule"/>
</dbReference>
<dbReference type="GO" id="GO:0005524">
    <property type="term" value="F:ATP binding"/>
    <property type="evidence" value="ECO:0007669"/>
    <property type="project" value="UniProtKB-KW"/>
</dbReference>
<dbReference type="GO" id="GO:0051287">
    <property type="term" value="F:NAD binding"/>
    <property type="evidence" value="ECO:0007669"/>
    <property type="project" value="UniProtKB-ARBA"/>
</dbReference>
<comment type="similarity">
    <text evidence="6">Belongs to the NAD kinase family.</text>
</comment>
<keyword evidence="3 6" id="KW-0521">NADP</keyword>
<feature type="binding site" evidence="6">
    <location>
        <begin position="178"/>
        <end position="183"/>
    </location>
    <ligand>
        <name>NAD(+)</name>
        <dbReference type="ChEBI" id="CHEBI:57540"/>
    </ligand>
</feature>
<dbReference type="RefSeq" id="WP_059138121.1">
    <property type="nucleotide sequence ID" value="NZ_LMBR01000002.1"/>
</dbReference>
<dbReference type="Pfam" id="PF01513">
    <property type="entry name" value="NAD_kinase"/>
    <property type="match status" value="1"/>
</dbReference>
<evidence type="ECO:0000256" key="6">
    <source>
        <dbReference type="HAMAP-Rule" id="MF_00361"/>
    </source>
</evidence>
<evidence type="ECO:0000313" key="8">
    <source>
        <dbReference type="Proteomes" id="UP000053937"/>
    </source>
</evidence>
<feature type="binding site" evidence="6">
    <location>
        <position position="167"/>
    </location>
    <ligand>
        <name>NAD(+)</name>
        <dbReference type="ChEBI" id="CHEBI:57540"/>
    </ligand>
</feature>
<keyword evidence="6" id="KW-0963">Cytoplasm</keyword>
<dbReference type="GO" id="GO:0006741">
    <property type="term" value="P:NADP+ biosynthetic process"/>
    <property type="evidence" value="ECO:0007669"/>
    <property type="project" value="UniProtKB-UniRule"/>
</dbReference>
<keyword evidence="8" id="KW-1185">Reference proteome</keyword>
<dbReference type="OrthoDB" id="9774737at2"/>
<dbReference type="SUPFAM" id="SSF111331">
    <property type="entry name" value="NAD kinase/diacylglycerol kinase-like"/>
    <property type="match status" value="1"/>
</dbReference>
<dbReference type="AlphaFoldDB" id="A0A101JU76"/>
<evidence type="ECO:0000256" key="3">
    <source>
        <dbReference type="ARBA" id="ARBA00022857"/>
    </source>
</evidence>
<dbReference type="Pfam" id="PF20143">
    <property type="entry name" value="NAD_kinase_C"/>
    <property type="match status" value="1"/>
</dbReference>
<proteinExistence type="inferred from homology"/>
<organism evidence="7 8">
    <name type="scientific">Chlorobium limicola</name>
    <dbReference type="NCBI Taxonomy" id="1092"/>
    <lineage>
        <taxon>Bacteria</taxon>
        <taxon>Pseudomonadati</taxon>
        <taxon>Chlorobiota</taxon>
        <taxon>Chlorobiia</taxon>
        <taxon>Chlorobiales</taxon>
        <taxon>Chlorobiaceae</taxon>
        <taxon>Chlorobium/Pelodictyon group</taxon>
        <taxon>Chlorobium</taxon>
    </lineage>
</organism>
<dbReference type="HAMAP" id="MF_00361">
    <property type="entry name" value="NAD_kinase"/>
    <property type="match status" value="1"/>
</dbReference>
<feature type="binding site" evidence="6">
    <location>
        <position position="148"/>
    </location>
    <ligand>
        <name>NAD(+)</name>
        <dbReference type="ChEBI" id="CHEBI:57540"/>
    </ligand>
</feature>
<dbReference type="EC" id="2.7.1.23" evidence="6"/>
<evidence type="ECO:0000313" key="7">
    <source>
        <dbReference type="EMBL" id="KUL33120.1"/>
    </source>
</evidence>
<protein>
    <recommendedName>
        <fullName evidence="6">NAD kinase</fullName>
        <ecNumber evidence="6">2.7.1.23</ecNumber>
    </recommendedName>
    <alternativeName>
        <fullName evidence="6">ATP-dependent NAD kinase</fullName>
    </alternativeName>
</protein>
<evidence type="ECO:0000256" key="4">
    <source>
        <dbReference type="ARBA" id="ARBA00023027"/>
    </source>
</evidence>
<gene>
    <name evidence="6" type="primary">nadK</name>
    <name evidence="7" type="ORF">ASB62_00410</name>
</gene>
<feature type="active site" description="Proton acceptor" evidence="6">
    <location>
        <position position="66"/>
    </location>
</feature>
<keyword evidence="6" id="KW-0067">ATP-binding</keyword>
<feature type="binding site" evidence="6">
    <location>
        <begin position="66"/>
        <end position="67"/>
    </location>
    <ligand>
        <name>NAD(+)</name>
        <dbReference type="ChEBI" id="CHEBI:57540"/>
    </ligand>
</feature>
<dbReference type="Proteomes" id="UP000053937">
    <property type="component" value="Unassembled WGS sequence"/>
</dbReference>
<dbReference type="EMBL" id="LMBR01000002">
    <property type="protein sequence ID" value="KUL33120.1"/>
    <property type="molecule type" value="Genomic_DNA"/>
</dbReference>
<evidence type="ECO:0000256" key="1">
    <source>
        <dbReference type="ARBA" id="ARBA00022679"/>
    </source>
</evidence>
<dbReference type="PANTHER" id="PTHR20275:SF0">
    <property type="entry name" value="NAD KINASE"/>
    <property type="match status" value="1"/>
</dbReference>
<dbReference type="GO" id="GO:0046872">
    <property type="term" value="F:metal ion binding"/>
    <property type="evidence" value="ECO:0007669"/>
    <property type="project" value="UniProtKB-UniRule"/>
</dbReference>
<dbReference type="Gene3D" id="3.40.50.10330">
    <property type="entry name" value="Probable inorganic polyphosphate/atp-NAD kinase, domain 1"/>
    <property type="match status" value="1"/>
</dbReference>
<accession>A0A101JU76</accession>
<feature type="binding site" evidence="6">
    <location>
        <begin position="137"/>
        <end position="138"/>
    </location>
    <ligand>
        <name>NAD(+)</name>
        <dbReference type="ChEBI" id="CHEBI:57540"/>
    </ligand>
</feature>
<dbReference type="InterPro" id="IPR017437">
    <property type="entry name" value="ATP-NAD_kinase_PpnK-typ_C"/>
</dbReference>
<evidence type="ECO:0000256" key="5">
    <source>
        <dbReference type="ARBA" id="ARBA00047925"/>
    </source>
</evidence>
<comment type="cofactor">
    <cofactor evidence="6">
        <name>a divalent metal cation</name>
        <dbReference type="ChEBI" id="CHEBI:60240"/>
    </cofactor>
</comment>
<keyword evidence="6" id="KW-0547">Nucleotide-binding</keyword>
<dbReference type="InterPro" id="IPR016064">
    <property type="entry name" value="NAD/diacylglycerol_kinase_sf"/>
</dbReference>
<comment type="catalytic activity">
    <reaction evidence="5 6">
        <text>NAD(+) + ATP = ADP + NADP(+) + H(+)</text>
        <dbReference type="Rhea" id="RHEA:18629"/>
        <dbReference type="ChEBI" id="CHEBI:15378"/>
        <dbReference type="ChEBI" id="CHEBI:30616"/>
        <dbReference type="ChEBI" id="CHEBI:57540"/>
        <dbReference type="ChEBI" id="CHEBI:58349"/>
        <dbReference type="ChEBI" id="CHEBI:456216"/>
        <dbReference type="EC" id="2.7.1.23"/>
    </reaction>
</comment>
<comment type="function">
    <text evidence="6">Involved in the regulation of the intracellular balance of NAD and NADP, and is a key enzyme in the biosynthesis of NADP. Catalyzes specifically the phosphorylation on 2'-hydroxyl of the adenosine moiety of NAD to yield NADP.</text>
</comment>
<dbReference type="PANTHER" id="PTHR20275">
    <property type="entry name" value="NAD KINASE"/>
    <property type="match status" value="1"/>
</dbReference>
<keyword evidence="4 6" id="KW-0520">NAD</keyword>
<evidence type="ECO:0000256" key="2">
    <source>
        <dbReference type="ARBA" id="ARBA00022777"/>
    </source>
</evidence>
<dbReference type="Gene3D" id="2.60.200.30">
    <property type="entry name" value="Probable inorganic polyphosphate/atp-NAD kinase, domain 2"/>
    <property type="match status" value="1"/>
</dbReference>
<dbReference type="GO" id="GO:0019674">
    <property type="term" value="P:NAD+ metabolic process"/>
    <property type="evidence" value="ECO:0007669"/>
    <property type="project" value="InterPro"/>
</dbReference>
<keyword evidence="1 6" id="KW-0808">Transferase</keyword>
<reference evidence="7 8" key="1">
    <citation type="submission" date="2015-10" db="EMBL/GenBank/DDBJ databases">
        <title>Draft Genome Sequence of Chlorobium limicola strain Frasassi Growing under Artificial Lighting in the Frasassi Cave System.</title>
        <authorList>
            <person name="Mansor M."/>
            <person name="Macalady J."/>
        </authorList>
    </citation>
    <scope>NUCLEOTIDE SEQUENCE [LARGE SCALE GENOMIC DNA]</scope>
    <source>
        <strain evidence="7 8">Frasassi</strain>
    </source>
</reference>
<comment type="caution">
    <text evidence="7">The sequence shown here is derived from an EMBL/GenBank/DDBJ whole genome shotgun (WGS) entry which is preliminary data.</text>
</comment>
<feature type="binding site" evidence="6">
    <location>
        <position position="165"/>
    </location>
    <ligand>
        <name>NAD(+)</name>
        <dbReference type="ChEBI" id="CHEBI:57540"/>
    </ligand>
</feature>